<protein>
    <recommendedName>
        <fullName evidence="1">3-keto-alpha-glucoside-1,2-lyase/3-keto-2-hydroxy-glucal hydratase domain-containing protein</fullName>
    </recommendedName>
</protein>
<comment type="caution">
    <text evidence="2">The sequence shown here is derived from an EMBL/GenBank/DDBJ whole genome shotgun (WGS) entry which is preliminary data.</text>
</comment>
<dbReference type="Pfam" id="PF06439">
    <property type="entry name" value="3keto-disac_hyd"/>
    <property type="match status" value="1"/>
</dbReference>
<evidence type="ECO:0000313" key="2">
    <source>
        <dbReference type="EMBL" id="OWP62518.1"/>
    </source>
</evidence>
<name>A0A2D0AFL2_9BACT</name>
<dbReference type="GO" id="GO:0016787">
    <property type="term" value="F:hydrolase activity"/>
    <property type="evidence" value="ECO:0007669"/>
    <property type="project" value="InterPro"/>
</dbReference>
<dbReference type="InterPro" id="IPR010496">
    <property type="entry name" value="AL/BT2_dom"/>
</dbReference>
<proteinExistence type="predicted"/>
<evidence type="ECO:0000313" key="3">
    <source>
        <dbReference type="Proteomes" id="UP000197277"/>
    </source>
</evidence>
<gene>
    <name evidence="2" type="ORF">CDA63_13470</name>
</gene>
<reference evidence="2 3" key="1">
    <citation type="submission" date="2017-06" db="EMBL/GenBank/DDBJ databases">
        <title>Hymenobacter amundsenii sp. nov. isolated from regoliths in Antarctica.</title>
        <authorList>
            <person name="Sedlacek I."/>
            <person name="Kralova S."/>
            <person name="Pantucek R."/>
            <person name="Svec P."/>
            <person name="Holochova P."/>
            <person name="Stankova E."/>
            <person name="Vrbovska V."/>
            <person name="Busse H.-J."/>
        </authorList>
    </citation>
    <scope>NUCLEOTIDE SEQUENCE [LARGE SCALE GENOMIC DNA]</scope>
    <source>
        <strain evidence="2 3">CCM 8682</strain>
    </source>
</reference>
<accession>A0A2D0AFL2</accession>
<feature type="domain" description="3-keto-alpha-glucoside-1,2-lyase/3-keto-2-hydroxy-glucal hydratase" evidence="1">
    <location>
        <begin position="35"/>
        <end position="230"/>
    </location>
</feature>
<dbReference type="Gene3D" id="2.60.120.560">
    <property type="entry name" value="Exo-inulinase, domain 1"/>
    <property type="match status" value="1"/>
</dbReference>
<keyword evidence="3" id="KW-1185">Reference proteome</keyword>
<dbReference type="EMBL" id="NIRR01000023">
    <property type="protein sequence ID" value="OWP62518.1"/>
    <property type="molecule type" value="Genomic_DNA"/>
</dbReference>
<dbReference type="Proteomes" id="UP000197277">
    <property type="component" value="Unassembled WGS sequence"/>
</dbReference>
<organism evidence="2 3">
    <name type="scientific">Hymenobacter amundsenii</name>
    <dbReference type="NCBI Taxonomy" id="2006685"/>
    <lineage>
        <taxon>Bacteria</taxon>
        <taxon>Pseudomonadati</taxon>
        <taxon>Bacteroidota</taxon>
        <taxon>Cytophagia</taxon>
        <taxon>Cytophagales</taxon>
        <taxon>Hymenobacteraceae</taxon>
        <taxon>Hymenobacter</taxon>
    </lineage>
</organism>
<evidence type="ECO:0000259" key="1">
    <source>
        <dbReference type="Pfam" id="PF06439"/>
    </source>
</evidence>
<dbReference type="RefSeq" id="WP_088464984.1">
    <property type="nucleotide sequence ID" value="NZ_NIRR01000023.1"/>
</dbReference>
<sequence length="240" mass="27209">MSVNLPGYTSPDGITGIPLGLHNDPLNVFSVMQENGAPVLRISGQIYGGLSTKQEYGNYHFKAEFKWGIRKYEPRLNDKRDNGILYHAKGRHGAFWNVWMLSQEMQIQESDMGDYFALGPGMDIRATYRAADNETEWIYTPTAYFQPFGMGQPGRCRRSRNNENPLGQWNTVELICLGQKSLHIVNGEVVMVLENSREKKPDGSTSPLTDGKIQLQSEAAEAYYRNILIRPITEIPAEYR</sequence>
<dbReference type="AlphaFoldDB" id="A0A2D0AFL2"/>